<accession>A0AAN1UHW6</accession>
<dbReference type="SUPFAM" id="SSF53098">
    <property type="entry name" value="Ribonuclease H-like"/>
    <property type="match status" value="1"/>
</dbReference>
<dbReference type="Proteomes" id="UP000281644">
    <property type="component" value="Chromosome"/>
</dbReference>
<dbReference type="InterPro" id="IPR012337">
    <property type="entry name" value="RNaseH-like_sf"/>
</dbReference>
<evidence type="ECO:0000256" key="2">
    <source>
        <dbReference type="ARBA" id="ARBA00022695"/>
    </source>
</evidence>
<evidence type="ECO:0000313" key="10">
    <source>
        <dbReference type="EMBL" id="AYJ35339.1"/>
    </source>
</evidence>
<evidence type="ECO:0000256" key="3">
    <source>
        <dbReference type="ARBA" id="ARBA00022705"/>
    </source>
</evidence>
<dbReference type="GO" id="GO:0003676">
    <property type="term" value="F:nucleic acid binding"/>
    <property type="evidence" value="ECO:0007669"/>
    <property type="project" value="InterPro"/>
</dbReference>
<dbReference type="InterPro" id="IPR036397">
    <property type="entry name" value="RNaseH_sf"/>
</dbReference>
<proteinExistence type="predicted"/>
<keyword evidence="1" id="KW-0808">Transferase</keyword>
<dbReference type="AlphaFoldDB" id="A0AAN1UHW6"/>
<evidence type="ECO:0000256" key="7">
    <source>
        <dbReference type="ARBA" id="ARBA00022932"/>
    </source>
</evidence>
<name>A0AAN1UHW6_9LACO</name>
<dbReference type="CDD" id="cd09755">
    <property type="entry name" value="Cas2_I-E"/>
    <property type="match status" value="1"/>
</dbReference>
<dbReference type="EMBL" id="CP032751">
    <property type="protein sequence ID" value="AYJ35339.1"/>
    <property type="molecule type" value="Genomic_DNA"/>
</dbReference>
<dbReference type="CDD" id="cd06127">
    <property type="entry name" value="DEDDh"/>
    <property type="match status" value="1"/>
</dbReference>
<keyword evidence="4" id="KW-0540">Nuclease</keyword>
<dbReference type="GO" id="GO:0003887">
    <property type="term" value="F:DNA-directed DNA polymerase activity"/>
    <property type="evidence" value="ECO:0007669"/>
    <property type="project" value="UniProtKB-KW"/>
</dbReference>
<keyword evidence="2" id="KW-0548">Nucleotidyltransferase</keyword>
<gene>
    <name evidence="10" type="primary">cas2e</name>
    <name evidence="10" type="ORF">LPA65_05970</name>
</gene>
<keyword evidence="6" id="KW-0269">Exonuclease</keyword>
<dbReference type="PANTHER" id="PTHR30231:SF4">
    <property type="entry name" value="PROTEIN NEN2"/>
    <property type="match status" value="1"/>
</dbReference>
<keyword evidence="3" id="KW-0235">DNA replication</keyword>
<evidence type="ECO:0000259" key="9">
    <source>
        <dbReference type="SMART" id="SM00479"/>
    </source>
</evidence>
<reference evidence="10 11" key="1">
    <citation type="submission" date="2018-10" db="EMBL/GenBank/DDBJ databases">
        <title>Genome sequencing of Lactobacillus species.</title>
        <authorList>
            <person name="Baek C."/>
            <person name="Yi H."/>
        </authorList>
    </citation>
    <scope>NUCLEOTIDE SEQUENCE [LARGE SCALE GENOMIC DNA]</scope>
    <source>
        <strain evidence="10 11">DSM 16365</strain>
    </source>
</reference>
<evidence type="ECO:0000256" key="8">
    <source>
        <dbReference type="ARBA" id="ARBA00070925"/>
    </source>
</evidence>
<dbReference type="InterPro" id="IPR013520">
    <property type="entry name" value="Ribonucl_H"/>
</dbReference>
<dbReference type="KEGG" id="larg:LPA65_05970"/>
<dbReference type="Gene3D" id="3.30.70.240">
    <property type="match status" value="1"/>
</dbReference>
<evidence type="ECO:0000256" key="1">
    <source>
        <dbReference type="ARBA" id="ARBA00022679"/>
    </source>
</evidence>
<evidence type="ECO:0000256" key="4">
    <source>
        <dbReference type="ARBA" id="ARBA00022722"/>
    </source>
</evidence>
<protein>
    <recommendedName>
        <fullName evidence="8">DNA polymerase III polC-type</fullName>
    </recommendedName>
</protein>
<dbReference type="PANTHER" id="PTHR30231">
    <property type="entry name" value="DNA POLYMERASE III SUBUNIT EPSILON"/>
    <property type="match status" value="1"/>
</dbReference>
<dbReference type="FunFam" id="3.30.420.10:FF:000045">
    <property type="entry name" value="3'-5' exonuclease DinG"/>
    <property type="match status" value="1"/>
</dbReference>
<dbReference type="Pfam" id="PF09707">
    <property type="entry name" value="Cas_Cas2CT1978"/>
    <property type="match status" value="1"/>
</dbReference>
<evidence type="ECO:0000256" key="6">
    <source>
        <dbReference type="ARBA" id="ARBA00022839"/>
    </source>
</evidence>
<sequence>MIVVTLTKVPNALRGDLTKWYQEIQTGVYVGNVNARVRDSLWLRIVENIGRGEATMVYNANNELGYQFKTTRHDHQVVDFDGIPLMMHLAASQTAEKHGYSNAAKFHKARMMTQKVQRQQSRHSDESVVAVDIETTGLDPSKDAIISIAAVKSIPDGQTSEFNRLIKIDRPLSQKIVALTGITRDMLNEQGVSIAMALSEMKVFIGNSVIVGYNFHFDEMFLKQAFIENDIERLTNHTTDLMPIVKRTNVFLDNYRLSTVLADYQIVNLRPHNALSDAKATLELTYKLINDGSLNV</sequence>
<dbReference type="Gene3D" id="3.30.420.10">
    <property type="entry name" value="Ribonuclease H-like superfamily/Ribonuclease H"/>
    <property type="match status" value="1"/>
</dbReference>
<dbReference type="SMART" id="SM00479">
    <property type="entry name" value="EXOIII"/>
    <property type="match status" value="1"/>
</dbReference>
<keyword evidence="7" id="KW-0239">DNA-directed DNA polymerase</keyword>
<keyword evidence="5" id="KW-0378">Hydrolase</keyword>
<dbReference type="NCBIfam" id="TIGR01873">
    <property type="entry name" value="cas_CT1978"/>
    <property type="match status" value="1"/>
</dbReference>
<organism evidence="10 11">
    <name type="scientific">Lactiplantibacillus argentoratensis</name>
    <dbReference type="NCBI Taxonomy" id="271881"/>
    <lineage>
        <taxon>Bacteria</taxon>
        <taxon>Bacillati</taxon>
        <taxon>Bacillota</taxon>
        <taxon>Bacilli</taxon>
        <taxon>Lactobacillales</taxon>
        <taxon>Lactobacillaceae</taxon>
        <taxon>Lactiplantibacillus</taxon>
    </lineage>
</organism>
<dbReference type="GO" id="GO:0006260">
    <property type="term" value="P:DNA replication"/>
    <property type="evidence" value="ECO:0007669"/>
    <property type="project" value="UniProtKB-KW"/>
</dbReference>
<evidence type="ECO:0000256" key="5">
    <source>
        <dbReference type="ARBA" id="ARBA00022801"/>
    </source>
</evidence>
<dbReference type="GO" id="GO:0008408">
    <property type="term" value="F:3'-5' exonuclease activity"/>
    <property type="evidence" value="ECO:0007669"/>
    <property type="project" value="TreeGrafter"/>
</dbReference>
<dbReference type="InterPro" id="IPR010152">
    <property type="entry name" value="CRISPR-assoc_prot_Cas2_sub"/>
</dbReference>
<evidence type="ECO:0000313" key="11">
    <source>
        <dbReference type="Proteomes" id="UP000281644"/>
    </source>
</evidence>
<dbReference type="RefSeq" id="WP_057717613.1">
    <property type="nucleotide sequence ID" value="NZ_BJZD01000001.1"/>
</dbReference>
<dbReference type="Pfam" id="PF00929">
    <property type="entry name" value="RNase_T"/>
    <property type="match status" value="1"/>
</dbReference>
<feature type="domain" description="Exonuclease" evidence="9">
    <location>
        <begin position="127"/>
        <end position="294"/>
    </location>
</feature>